<feature type="compositionally biased region" description="Basic and acidic residues" evidence="2">
    <location>
        <begin position="1"/>
        <end position="19"/>
    </location>
</feature>
<dbReference type="RefSeq" id="XP_018294745.1">
    <property type="nucleotide sequence ID" value="XM_018430760.1"/>
</dbReference>
<dbReference type="InterPro" id="IPR043987">
    <property type="entry name" value="CCZ1/INTU/HSP4_longin_1"/>
</dbReference>
<protein>
    <recommendedName>
        <fullName evidence="3">CCZ1/INTU/HSP4 first Longin domain-containing protein</fullName>
    </recommendedName>
</protein>
<accession>A0A162XVG4</accession>
<dbReference type="AlphaFoldDB" id="A0A162XVG4"/>
<dbReference type="VEuPathDB" id="FungiDB:PHYBLDRAFT_142219"/>
<evidence type="ECO:0000256" key="1">
    <source>
        <dbReference type="ARBA" id="ARBA00005352"/>
    </source>
</evidence>
<dbReference type="GO" id="GO:0016192">
    <property type="term" value="P:vesicle-mediated transport"/>
    <property type="evidence" value="ECO:0007669"/>
    <property type="project" value="InterPro"/>
</dbReference>
<dbReference type="InterPro" id="IPR013176">
    <property type="entry name" value="Ccz1"/>
</dbReference>
<feature type="compositionally biased region" description="Low complexity" evidence="2">
    <location>
        <begin position="618"/>
        <end position="627"/>
    </location>
</feature>
<feature type="compositionally biased region" description="Basic and acidic residues" evidence="2">
    <location>
        <begin position="592"/>
        <end position="603"/>
    </location>
</feature>
<comment type="similarity">
    <text evidence="1">Belongs to the CCZ1 family.</text>
</comment>
<feature type="region of interest" description="Disordered" evidence="2">
    <location>
        <begin position="1"/>
        <end position="22"/>
    </location>
</feature>
<sequence>MTTQSLHEESQSANKDDGLHAPMLGKTSPMLSYFCVYNPSLGPTEENTKDQILYYTAKRVVPADVKMKQVGLAQALVKFTSAFSPSKPTQNVHTQKNRMIFLQPEPGFWMYMCVELGILRRQIRDAKGKEKLVTEYLDTQLSDRALESVLKIGYEQFKLLHGTFSYILYQDDEDISGLPSRQRTRSLMHCIEEFFSEWIWKWDFDRLDTMVFSAVFNGVPVQPILRTNYLKVHELDRALHERFNQSIDHVLVFDSDEGGLLYRSPSLNIRDVCALRKYVFKRIEKSIAREKEISGLKFFTKSISQSHFLGFFTSSLSTKTTAPVTSAPVSAVGSQTSLPDLLDTAEAAPEIEADANPDTMDINPKNGKYLTGLVQSTSVDMNGDERTVTRIEMAQVYLSSRSALDTSPDKPHNSTYGHSKDDEDEILTEYYLVIYKHKANIVWSFLLPSFSQEAEDLLADQKFYSMLEKYMVEEQNLNGITEAIVSNVRSAQEKSNSLGKHYKCFYYDNATLNMKSTMVNQQGRIISKYQNDGKFVGGIPMTNDMLLQLLDLKEDFERLPRTTEIYTRSIANYWIAGHRLYNTVLTRDRKNEDIKDTKDKPANDTETSTEETDNVPKASETTSTSEASDQENSNDKKNGDNRGEDKGCSFEEHFSRSSIDSVRTKSIEDYTEIYLVAAKKDTSLADVEETLNRMTTSLVDAMHLE</sequence>
<dbReference type="GeneID" id="28991666"/>
<organism evidence="4 5">
    <name type="scientific">Phycomyces blakesleeanus (strain ATCC 8743b / DSM 1359 / FGSC 10004 / NBRC 33097 / NRRL 1555)</name>
    <dbReference type="NCBI Taxonomy" id="763407"/>
    <lineage>
        <taxon>Eukaryota</taxon>
        <taxon>Fungi</taxon>
        <taxon>Fungi incertae sedis</taxon>
        <taxon>Mucoromycota</taxon>
        <taxon>Mucoromycotina</taxon>
        <taxon>Mucoromycetes</taxon>
        <taxon>Mucorales</taxon>
        <taxon>Phycomycetaceae</taxon>
        <taxon>Phycomyces</taxon>
    </lineage>
</organism>
<dbReference type="OrthoDB" id="240546at2759"/>
<gene>
    <name evidence="4" type="ORF">PHYBLDRAFT_142219</name>
</gene>
<dbReference type="InParanoid" id="A0A162XVG4"/>
<evidence type="ECO:0000256" key="2">
    <source>
        <dbReference type="SAM" id="MobiDB-lite"/>
    </source>
</evidence>
<dbReference type="Pfam" id="PF19031">
    <property type="entry name" value="Intu_longin_1"/>
    <property type="match status" value="1"/>
</dbReference>
<evidence type="ECO:0000259" key="3">
    <source>
        <dbReference type="Pfam" id="PF19031"/>
    </source>
</evidence>
<evidence type="ECO:0000313" key="4">
    <source>
        <dbReference type="EMBL" id="OAD76705.1"/>
    </source>
</evidence>
<dbReference type="PANTHER" id="PTHR13056">
    <property type="entry name" value="VACUOLAR FUSION PROTEIN CCZ1 HOMOLOG-RELATED"/>
    <property type="match status" value="1"/>
</dbReference>
<feature type="region of interest" description="Disordered" evidence="2">
    <location>
        <begin position="592"/>
        <end position="654"/>
    </location>
</feature>
<feature type="domain" description="CCZ1/INTU/HSP4 first Longin" evidence="3">
    <location>
        <begin position="31"/>
        <end position="162"/>
    </location>
</feature>
<dbReference type="GO" id="GO:0035658">
    <property type="term" value="C:Mon1-Ccz1 complex"/>
    <property type="evidence" value="ECO:0007669"/>
    <property type="project" value="InterPro"/>
</dbReference>
<dbReference type="PANTHER" id="PTHR13056:SF0">
    <property type="entry name" value="VACUOLAR FUSION PROTEIN CCZ1 HOMOLOG-RELATED"/>
    <property type="match status" value="1"/>
</dbReference>
<feature type="compositionally biased region" description="Basic and acidic residues" evidence="2">
    <location>
        <begin position="633"/>
        <end position="654"/>
    </location>
</feature>
<reference evidence="5" key="1">
    <citation type="submission" date="2015-06" db="EMBL/GenBank/DDBJ databases">
        <title>Expansion of signal transduction pathways in fungi by whole-genome duplication.</title>
        <authorList>
            <consortium name="DOE Joint Genome Institute"/>
            <person name="Corrochano L.M."/>
            <person name="Kuo A."/>
            <person name="Marcet-Houben M."/>
            <person name="Polaino S."/>
            <person name="Salamov A."/>
            <person name="Villalobos J.M."/>
            <person name="Alvarez M.I."/>
            <person name="Avalos J."/>
            <person name="Benito E.P."/>
            <person name="Benoit I."/>
            <person name="Burger G."/>
            <person name="Camino L.P."/>
            <person name="Canovas D."/>
            <person name="Cerda-Olmedo E."/>
            <person name="Cheng J.-F."/>
            <person name="Dominguez A."/>
            <person name="Elias M."/>
            <person name="Eslava A.P."/>
            <person name="Glaser F."/>
            <person name="Grimwood J."/>
            <person name="Gutierrez G."/>
            <person name="Heitman J."/>
            <person name="Henrissat B."/>
            <person name="Iturriaga E.A."/>
            <person name="Lang B.F."/>
            <person name="Lavin J.L."/>
            <person name="Lee S."/>
            <person name="Li W."/>
            <person name="Lindquist E."/>
            <person name="Lopez-Garcia S."/>
            <person name="Luque E.M."/>
            <person name="Marcos A.T."/>
            <person name="Martin J."/>
            <person name="McCluskey K."/>
            <person name="Medina H.R."/>
            <person name="Miralles-Duran A."/>
            <person name="Miyazaki A."/>
            <person name="Munoz-Torres E."/>
            <person name="Oguiza J.A."/>
            <person name="Ohm R."/>
            <person name="Olmedo M."/>
            <person name="Orejas M."/>
            <person name="Ortiz-Castellanos L."/>
            <person name="Pisabarro A.G."/>
            <person name="Rodriguez-Romero J."/>
            <person name="Ruiz-Herrera J."/>
            <person name="Ruiz-Vazquez R."/>
            <person name="Sanz C."/>
            <person name="Schackwitz W."/>
            <person name="Schmutz J."/>
            <person name="Shahriari M."/>
            <person name="Shelest E."/>
            <person name="Silva-Franco F."/>
            <person name="Soanes D."/>
            <person name="Syed K."/>
            <person name="Tagua V.G."/>
            <person name="Talbot N.J."/>
            <person name="Thon M."/>
            <person name="De vries R.P."/>
            <person name="Wiebenga A."/>
            <person name="Yadav J.S."/>
            <person name="Braun E.L."/>
            <person name="Baker S."/>
            <person name="Garre V."/>
            <person name="Horwitz B."/>
            <person name="Torres-Martinez S."/>
            <person name="Idnurm A."/>
            <person name="Herrera-Estrella A."/>
            <person name="Gabaldon T."/>
            <person name="Grigoriev I.V."/>
        </authorList>
    </citation>
    <scope>NUCLEOTIDE SEQUENCE [LARGE SCALE GENOMIC DNA]</scope>
    <source>
        <strain evidence="5">NRRL 1555(-)</strain>
    </source>
</reference>
<dbReference type="STRING" id="763407.A0A162XVG4"/>
<keyword evidence="5" id="KW-1185">Reference proteome</keyword>
<dbReference type="EMBL" id="KV440975">
    <property type="protein sequence ID" value="OAD76705.1"/>
    <property type="molecule type" value="Genomic_DNA"/>
</dbReference>
<proteinExistence type="inferred from homology"/>
<name>A0A162XVG4_PHYB8</name>
<dbReference type="Proteomes" id="UP000077315">
    <property type="component" value="Unassembled WGS sequence"/>
</dbReference>
<evidence type="ECO:0000313" key="5">
    <source>
        <dbReference type="Proteomes" id="UP000077315"/>
    </source>
</evidence>